<evidence type="ECO:0000259" key="2">
    <source>
        <dbReference type="Pfam" id="PF09084"/>
    </source>
</evidence>
<gene>
    <name evidence="3" type="ORF">C666_16815</name>
</gene>
<dbReference type="Proteomes" id="UP000013232">
    <property type="component" value="Unassembled WGS sequence"/>
</dbReference>
<evidence type="ECO:0000313" key="3">
    <source>
        <dbReference type="EMBL" id="ENO84675.1"/>
    </source>
</evidence>
<dbReference type="InterPro" id="IPR015168">
    <property type="entry name" value="SsuA/THI5"/>
</dbReference>
<protein>
    <submittedName>
        <fullName evidence="3">Putative sulfate ester transport system substrate-binding protein</fullName>
    </submittedName>
</protein>
<accession>N6XZI3</accession>
<dbReference type="eggNOG" id="COG0715">
    <property type="taxonomic scope" value="Bacteria"/>
</dbReference>
<comment type="caution">
    <text evidence="3">The sequence shown here is derived from an EMBL/GenBank/DDBJ whole genome shotgun (WGS) entry which is preliminary data.</text>
</comment>
<dbReference type="EMBL" id="AMXE01000097">
    <property type="protein sequence ID" value="ENO84675.1"/>
    <property type="molecule type" value="Genomic_DNA"/>
</dbReference>
<dbReference type="AlphaFoldDB" id="N6XZI3"/>
<proteinExistence type="predicted"/>
<feature type="signal peptide" evidence="1">
    <location>
        <begin position="1"/>
        <end position="31"/>
    </location>
</feature>
<sequence length="358" mass="38768">MERPLRIPPTPIRIRALFAAALAMLSLHAVAAELPARIVFGEVGGTNVTSTGGKPVSSGLVALAEHLGYFEEEFGKGGPAIEQVFFVGTGPAQNEALAQGSIDFGTYGGVPNVIGLAGGIPAHIVATRRATGSGTYYLAVRSDSPYRTVADLKGKRITVQKGTNPYRSLIQLLEAQGLQEKDITVVNLQGPEALVAFNAGAVDAVFGGVNLLIQRDQGKLRVLDGTRDFAADNSQSGVLVSGRFEKAHPDVVRRVVKILLRASHWASEENNREALLKFVAARSVGYEYVKEDYAGSLKVRFNPLIDESSYTAYGELVAFGVKHKLIRRGADDKAIRSWFKPEYQQAALKELQLESYWR</sequence>
<evidence type="ECO:0000313" key="4">
    <source>
        <dbReference type="Proteomes" id="UP000013232"/>
    </source>
</evidence>
<dbReference type="PANTHER" id="PTHR30024:SF21">
    <property type="entry name" value="ABC TRANSPORTER SUBSTRATE-BINDING PROTEIN"/>
    <property type="match status" value="1"/>
</dbReference>
<dbReference type="RefSeq" id="WP_004344369.1">
    <property type="nucleotide sequence ID" value="NZ_AMXE01000097.1"/>
</dbReference>
<name>N6XZI3_THAL4</name>
<dbReference type="OrthoDB" id="9780180at2"/>
<organism evidence="3 4">
    <name type="scientific">Thauera linaloolentis (strain DSM 12138 / JCM 21573 / CCUG 41526 / CIP 105981 / IAM 15112 / NBRC 102519 / 47Lol)</name>
    <dbReference type="NCBI Taxonomy" id="1123367"/>
    <lineage>
        <taxon>Bacteria</taxon>
        <taxon>Pseudomonadati</taxon>
        <taxon>Pseudomonadota</taxon>
        <taxon>Betaproteobacteria</taxon>
        <taxon>Rhodocyclales</taxon>
        <taxon>Zoogloeaceae</taxon>
        <taxon>Thauera</taxon>
    </lineage>
</organism>
<dbReference type="STRING" id="1123367.GCA_000621305_02190"/>
<evidence type="ECO:0000256" key="1">
    <source>
        <dbReference type="SAM" id="SignalP"/>
    </source>
</evidence>
<feature type="chain" id="PRO_5004127607" evidence="1">
    <location>
        <begin position="32"/>
        <end position="358"/>
    </location>
</feature>
<reference evidence="3 4" key="1">
    <citation type="submission" date="2012-09" db="EMBL/GenBank/DDBJ databases">
        <title>Draft Genome Sequences of 6 Strains from Genus Thauera.</title>
        <authorList>
            <person name="Liu B."/>
            <person name="Shapleigh J.P."/>
            <person name="Frostegard A.H."/>
        </authorList>
    </citation>
    <scope>NUCLEOTIDE SEQUENCE [LARGE SCALE GENOMIC DNA]</scope>
    <source>
        <strain evidence="4">47Lol / DSM 12138</strain>
    </source>
</reference>
<dbReference type="Gene3D" id="3.40.190.10">
    <property type="entry name" value="Periplasmic binding protein-like II"/>
    <property type="match status" value="2"/>
</dbReference>
<keyword evidence="4" id="KW-1185">Reference proteome</keyword>
<feature type="domain" description="SsuA/THI5-like" evidence="2">
    <location>
        <begin position="63"/>
        <end position="268"/>
    </location>
</feature>
<dbReference type="Pfam" id="PF09084">
    <property type="entry name" value="NMT1"/>
    <property type="match status" value="1"/>
</dbReference>
<dbReference type="SUPFAM" id="SSF53850">
    <property type="entry name" value="Periplasmic binding protein-like II"/>
    <property type="match status" value="1"/>
</dbReference>
<dbReference type="PANTHER" id="PTHR30024">
    <property type="entry name" value="ALIPHATIC SULFONATES-BINDING PROTEIN-RELATED"/>
    <property type="match status" value="1"/>
</dbReference>
<keyword evidence="1" id="KW-0732">Signal</keyword>